<evidence type="ECO:0000259" key="4">
    <source>
        <dbReference type="PROSITE" id="PS50949"/>
    </source>
</evidence>
<dbReference type="PANTHER" id="PTHR43537:SF41">
    <property type="entry name" value="TRANSCRIPTIONAL REGULATORY PROTEIN"/>
    <property type="match status" value="1"/>
</dbReference>
<dbReference type="Gene3D" id="1.10.10.10">
    <property type="entry name" value="Winged helix-like DNA-binding domain superfamily/Winged helix DNA-binding domain"/>
    <property type="match status" value="1"/>
</dbReference>
<dbReference type="OrthoDB" id="9812290at2"/>
<dbReference type="InterPro" id="IPR008920">
    <property type="entry name" value="TF_FadR/GntR_C"/>
</dbReference>
<dbReference type="InterPro" id="IPR011711">
    <property type="entry name" value="GntR_C"/>
</dbReference>
<keyword evidence="6" id="KW-1185">Reference proteome</keyword>
<keyword evidence="1" id="KW-0805">Transcription regulation</keyword>
<comment type="caution">
    <text evidence="5">The sequence shown here is derived from an EMBL/GenBank/DDBJ whole genome shotgun (WGS) entry which is preliminary data.</text>
</comment>
<dbReference type="SUPFAM" id="SSF46785">
    <property type="entry name" value="Winged helix' DNA-binding domain"/>
    <property type="match status" value="1"/>
</dbReference>
<dbReference type="SMART" id="SM00345">
    <property type="entry name" value="HTH_GNTR"/>
    <property type="match status" value="1"/>
</dbReference>
<dbReference type="PROSITE" id="PS50949">
    <property type="entry name" value="HTH_GNTR"/>
    <property type="match status" value="1"/>
</dbReference>
<dbReference type="SUPFAM" id="SSF48008">
    <property type="entry name" value="GntR ligand-binding domain-like"/>
    <property type="match status" value="1"/>
</dbReference>
<dbReference type="EMBL" id="LANI01000001">
    <property type="protein sequence ID" value="KKJ78661.1"/>
    <property type="molecule type" value="Genomic_DNA"/>
</dbReference>
<dbReference type="GO" id="GO:0003700">
    <property type="term" value="F:DNA-binding transcription factor activity"/>
    <property type="evidence" value="ECO:0007669"/>
    <property type="project" value="InterPro"/>
</dbReference>
<dbReference type="InterPro" id="IPR036388">
    <property type="entry name" value="WH-like_DNA-bd_sf"/>
</dbReference>
<dbReference type="AlphaFoldDB" id="A0A0M2RAH8"/>
<protein>
    <submittedName>
        <fullName evidence="5">Transcriptional regulator</fullName>
    </submittedName>
</protein>
<dbReference type="PRINTS" id="PR00035">
    <property type="entry name" value="HTHGNTR"/>
</dbReference>
<evidence type="ECO:0000256" key="2">
    <source>
        <dbReference type="ARBA" id="ARBA00023125"/>
    </source>
</evidence>
<keyword evidence="2" id="KW-0238">DNA-binding</keyword>
<organism evidence="5 6">
    <name type="scientific">Kiloniella litopenaei</name>
    <dbReference type="NCBI Taxonomy" id="1549748"/>
    <lineage>
        <taxon>Bacteria</taxon>
        <taxon>Pseudomonadati</taxon>
        <taxon>Pseudomonadota</taxon>
        <taxon>Alphaproteobacteria</taxon>
        <taxon>Rhodospirillales</taxon>
        <taxon>Kiloniellaceae</taxon>
        <taxon>Kiloniella</taxon>
    </lineage>
</organism>
<dbReference type="RefSeq" id="WP_046501695.1">
    <property type="nucleotide sequence ID" value="NZ_LANI01000001.1"/>
</dbReference>
<feature type="domain" description="HTH gntR-type" evidence="4">
    <location>
        <begin position="12"/>
        <end position="79"/>
    </location>
</feature>
<dbReference type="PATRIC" id="fig|1549748.8.peg.167"/>
<keyword evidence="3" id="KW-0804">Transcription</keyword>
<dbReference type="Gene3D" id="1.20.120.530">
    <property type="entry name" value="GntR ligand-binding domain-like"/>
    <property type="match status" value="1"/>
</dbReference>
<dbReference type="GO" id="GO:0003677">
    <property type="term" value="F:DNA binding"/>
    <property type="evidence" value="ECO:0007669"/>
    <property type="project" value="UniProtKB-KW"/>
</dbReference>
<dbReference type="SMART" id="SM00895">
    <property type="entry name" value="FCD"/>
    <property type="match status" value="1"/>
</dbReference>
<dbReference type="CDD" id="cd07377">
    <property type="entry name" value="WHTH_GntR"/>
    <property type="match status" value="1"/>
</dbReference>
<dbReference type="Pfam" id="PF07729">
    <property type="entry name" value="FCD"/>
    <property type="match status" value="1"/>
</dbReference>
<dbReference type="PANTHER" id="PTHR43537">
    <property type="entry name" value="TRANSCRIPTIONAL REGULATOR, GNTR FAMILY"/>
    <property type="match status" value="1"/>
</dbReference>
<dbReference type="STRING" id="1549748.WH95_00800"/>
<sequence>MKVIATDLAKTASSSDIIFDALRDSIISGQIQAGESMRQAHIAELFNVSRIPVREALKRLEAQGLVQSLRYKGYVVSPLSHAEMEEIYEIRANLEPIVIEKSVANMSDETLEEAKEYCESFSSETEASKWGEWNRLFHETLYRDAERPYHLKLVGEAIDRVDSYLRAQLVLTNGMAIARREHNEILAACLQRDGVLAAKRTREHILGSYRVLMDYLGKQSKG</sequence>
<accession>A0A0M2RAH8</accession>
<evidence type="ECO:0000256" key="3">
    <source>
        <dbReference type="ARBA" id="ARBA00023163"/>
    </source>
</evidence>
<name>A0A0M2RAH8_9PROT</name>
<dbReference type="InterPro" id="IPR000524">
    <property type="entry name" value="Tscrpt_reg_HTH_GntR"/>
</dbReference>
<dbReference type="Pfam" id="PF00392">
    <property type="entry name" value="GntR"/>
    <property type="match status" value="1"/>
</dbReference>
<evidence type="ECO:0000256" key="1">
    <source>
        <dbReference type="ARBA" id="ARBA00023015"/>
    </source>
</evidence>
<gene>
    <name evidence="5" type="ORF">WH95_00800</name>
</gene>
<evidence type="ECO:0000313" key="5">
    <source>
        <dbReference type="EMBL" id="KKJ78661.1"/>
    </source>
</evidence>
<dbReference type="Proteomes" id="UP000034491">
    <property type="component" value="Unassembled WGS sequence"/>
</dbReference>
<dbReference type="InterPro" id="IPR036390">
    <property type="entry name" value="WH_DNA-bd_sf"/>
</dbReference>
<reference evidence="5 6" key="1">
    <citation type="submission" date="2015-03" db="EMBL/GenBank/DDBJ databases">
        <title>Genome sequence of Kiloniella sp. P1-1, isolated from the gut microflora of Pacific white shrimp, Penaeus vannamei.</title>
        <authorList>
            <person name="Shao Z."/>
            <person name="Wang L."/>
            <person name="Li X."/>
        </authorList>
    </citation>
    <scope>NUCLEOTIDE SEQUENCE [LARGE SCALE GENOMIC DNA]</scope>
    <source>
        <strain evidence="5 6">P1-1</strain>
    </source>
</reference>
<evidence type="ECO:0000313" key="6">
    <source>
        <dbReference type="Proteomes" id="UP000034491"/>
    </source>
</evidence>
<proteinExistence type="predicted"/>